<dbReference type="Pfam" id="PF01553">
    <property type="entry name" value="Acyltransferase"/>
    <property type="match status" value="1"/>
</dbReference>
<dbReference type="OrthoDB" id="524611at2"/>
<dbReference type="RefSeq" id="WP_070396369.1">
    <property type="nucleotide sequence ID" value="NZ_CP017599.1"/>
</dbReference>
<organism evidence="2 3">
    <name type="scientific">Moorena producens PAL-8-15-08-1</name>
    <dbReference type="NCBI Taxonomy" id="1458985"/>
    <lineage>
        <taxon>Bacteria</taxon>
        <taxon>Bacillati</taxon>
        <taxon>Cyanobacteriota</taxon>
        <taxon>Cyanophyceae</taxon>
        <taxon>Coleofasciculales</taxon>
        <taxon>Coleofasciculaceae</taxon>
        <taxon>Moorena</taxon>
    </lineage>
</organism>
<dbReference type="InterPro" id="IPR002123">
    <property type="entry name" value="Plipid/glycerol_acylTrfase"/>
</dbReference>
<accession>A0A1D8U2J9</accession>
<dbReference type="GO" id="GO:0016746">
    <property type="term" value="F:acyltransferase activity"/>
    <property type="evidence" value="ECO:0007669"/>
    <property type="project" value="UniProtKB-KW"/>
</dbReference>
<dbReference type="STRING" id="1458985.BJP34_35335"/>
<gene>
    <name evidence="2" type="ORF">BJP34_35335</name>
</gene>
<evidence type="ECO:0000313" key="2">
    <source>
        <dbReference type="EMBL" id="AOX04004.1"/>
    </source>
</evidence>
<keyword evidence="2" id="KW-0012">Acyltransferase</keyword>
<dbReference type="Proteomes" id="UP000177870">
    <property type="component" value="Chromosome"/>
</dbReference>
<proteinExistence type="predicted"/>
<keyword evidence="2" id="KW-0808">Transferase</keyword>
<reference evidence="3" key="1">
    <citation type="submission" date="2016-10" db="EMBL/GenBank/DDBJ databases">
        <title>Comparative genomics uncovers the prolific and rare metabolic potential of the cyanobacterial genus Moorea.</title>
        <authorList>
            <person name="Leao T."/>
            <person name="Castelao G."/>
            <person name="Korobeynikov A."/>
            <person name="Monroe E.A."/>
            <person name="Podell S."/>
            <person name="Glukhov E."/>
            <person name="Allen E."/>
            <person name="Gerwick W.H."/>
            <person name="Gerwick L."/>
        </authorList>
    </citation>
    <scope>NUCLEOTIDE SEQUENCE [LARGE SCALE GENOMIC DNA]</scope>
    <source>
        <strain evidence="3">PAL-8-15-08-1</strain>
    </source>
</reference>
<evidence type="ECO:0000313" key="3">
    <source>
        <dbReference type="Proteomes" id="UP000177870"/>
    </source>
</evidence>
<name>A0A1D8U2J9_9CYAN</name>
<sequence>MSVLSSPQFYPPRLNPLLTRLCQGFSDLIADNLYQLKLVVESTDLEKLARLEEERVLYLPNHPTLDDGIVLFLLSTRLGQLFHYVVAYESFRGWNKKFLPQIGAYSIRRGLGDRASIAQTLTLLKQPSCDLVIFPEGGCSYQNDTVMPFRTGAIQLPLQAMNQMVKQGEPVPNLYLVPVSLKYHYTDSMKPVIDQTLSRLEKALNINAIAPNFYGRLRGVAEQVILRLETEYDLNLDQTTLDQTTQMDWNQRINKLKTHLLSECEQKLELTPASMTPSRERVYKIQSVLKSRAQELEQFDETTYESIYQATIRLLNFDAIYDGYVAASPTPERFLDTLTRLEREVFKFDRPLVKGHRKAMVRIGDPINIKEHFESYRQNRAGTVEMLTQQLQQTVQENLS</sequence>
<dbReference type="EMBL" id="CP017599">
    <property type="protein sequence ID" value="AOX04004.1"/>
    <property type="molecule type" value="Genomic_DNA"/>
</dbReference>
<feature type="domain" description="Phospholipid/glycerol acyltransferase" evidence="1">
    <location>
        <begin position="56"/>
        <end position="184"/>
    </location>
</feature>
<protein>
    <submittedName>
        <fullName evidence="2">1-acyl-sn-glycerol-3-phosphate acyltransferase</fullName>
    </submittedName>
</protein>
<dbReference type="AlphaFoldDB" id="A0A1D8U2J9"/>
<evidence type="ECO:0000259" key="1">
    <source>
        <dbReference type="SMART" id="SM00563"/>
    </source>
</evidence>
<dbReference type="KEGG" id="mpro:BJP34_35335"/>
<dbReference type="SMART" id="SM00563">
    <property type="entry name" value="PlsC"/>
    <property type="match status" value="1"/>
</dbReference>
<dbReference type="SUPFAM" id="SSF69593">
    <property type="entry name" value="Glycerol-3-phosphate (1)-acyltransferase"/>
    <property type="match status" value="1"/>
</dbReference>